<dbReference type="Proteomes" id="UP001281003">
    <property type="component" value="Unassembled WGS sequence"/>
</dbReference>
<feature type="transmembrane region" description="Helical" evidence="1">
    <location>
        <begin position="101"/>
        <end position="121"/>
    </location>
</feature>
<accession>A0AAE0NRA9</accession>
<name>A0AAE0NRA9_SORBR</name>
<keyword evidence="1" id="KW-1133">Transmembrane helix</keyword>
<proteinExistence type="predicted"/>
<reference evidence="2" key="1">
    <citation type="journal article" date="2023" name="Mol. Phylogenet. Evol.">
        <title>Genome-scale phylogeny and comparative genomics of the fungal order Sordariales.</title>
        <authorList>
            <person name="Hensen N."/>
            <person name="Bonometti L."/>
            <person name="Westerberg I."/>
            <person name="Brannstrom I.O."/>
            <person name="Guillou S."/>
            <person name="Cros-Aarteil S."/>
            <person name="Calhoun S."/>
            <person name="Haridas S."/>
            <person name="Kuo A."/>
            <person name="Mondo S."/>
            <person name="Pangilinan J."/>
            <person name="Riley R."/>
            <person name="LaButti K."/>
            <person name="Andreopoulos B."/>
            <person name="Lipzen A."/>
            <person name="Chen C."/>
            <person name="Yan M."/>
            <person name="Daum C."/>
            <person name="Ng V."/>
            <person name="Clum A."/>
            <person name="Steindorff A."/>
            <person name="Ohm R.A."/>
            <person name="Martin F."/>
            <person name="Silar P."/>
            <person name="Natvig D.O."/>
            <person name="Lalanne C."/>
            <person name="Gautier V."/>
            <person name="Ament-Velasquez S.L."/>
            <person name="Kruys A."/>
            <person name="Hutchinson M.I."/>
            <person name="Powell A.J."/>
            <person name="Barry K."/>
            <person name="Miller A.N."/>
            <person name="Grigoriev I.V."/>
            <person name="Debuchy R."/>
            <person name="Gladieux P."/>
            <person name="Hiltunen Thoren M."/>
            <person name="Johannesson H."/>
        </authorList>
    </citation>
    <scope>NUCLEOTIDE SEQUENCE</scope>
    <source>
        <strain evidence="2">FGSC 1904</strain>
    </source>
</reference>
<keyword evidence="1" id="KW-0812">Transmembrane</keyword>
<organism evidence="2 3">
    <name type="scientific">Sordaria brevicollis</name>
    <dbReference type="NCBI Taxonomy" id="83679"/>
    <lineage>
        <taxon>Eukaryota</taxon>
        <taxon>Fungi</taxon>
        <taxon>Dikarya</taxon>
        <taxon>Ascomycota</taxon>
        <taxon>Pezizomycotina</taxon>
        <taxon>Sordariomycetes</taxon>
        <taxon>Sordariomycetidae</taxon>
        <taxon>Sordariales</taxon>
        <taxon>Sordariaceae</taxon>
        <taxon>Sordaria</taxon>
    </lineage>
</organism>
<evidence type="ECO:0000256" key="1">
    <source>
        <dbReference type="SAM" id="Phobius"/>
    </source>
</evidence>
<keyword evidence="1" id="KW-0472">Membrane</keyword>
<sequence length="208" mass="25589">MDEDEDFIKKFIDFDFNFDYNNEYKYYVYKRKFLNIFEFLRFTPLDEFNEDIKEVFTKRREEFKFRIIDYWNSFYYKRLKKGESGYIFKLGVRLWKFYKKYIIVILNYIIITIIITTANGVRENPVRRLEELLDNPVGFITSIAFKESSVDINYLFGFDDPLKSINEKIVFIFRSTYNYIKGNKFYIRNYVNNSGKDERKVDTDRREL</sequence>
<gene>
    <name evidence="2" type="ORF">B0T20DRAFT_398310</name>
</gene>
<evidence type="ECO:0000313" key="2">
    <source>
        <dbReference type="EMBL" id="KAK3386262.1"/>
    </source>
</evidence>
<dbReference type="EMBL" id="JAUTDP010000021">
    <property type="protein sequence ID" value="KAK3386262.1"/>
    <property type="molecule type" value="Genomic_DNA"/>
</dbReference>
<evidence type="ECO:0000313" key="3">
    <source>
        <dbReference type="Proteomes" id="UP001281003"/>
    </source>
</evidence>
<reference evidence="2" key="2">
    <citation type="submission" date="2023-07" db="EMBL/GenBank/DDBJ databases">
        <authorList>
            <consortium name="Lawrence Berkeley National Laboratory"/>
            <person name="Haridas S."/>
            <person name="Hensen N."/>
            <person name="Bonometti L."/>
            <person name="Westerberg I."/>
            <person name="Brannstrom I.O."/>
            <person name="Guillou S."/>
            <person name="Cros-Aarteil S."/>
            <person name="Calhoun S."/>
            <person name="Kuo A."/>
            <person name="Mondo S."/>
            <person name="Pangilinan J."/>
            <person name="Riley R."/>
            <person name="LaButti K."/>
            <person name="Andreopoulos B."/>
            <person name="Lipzen A."/>
            <person name="Chen C."/>
            <person name="Yanf M."/>
            <person name="Daum C."/>
            <person name="Ng V."/>
            <person name="Clum A."/>
            <person name="Steindorff A."/>
            <person name="Ohm R."/>
            <person name="Martin F."/>
            <person name="Silar P."/>
            <person name="Natvig D."/>
            <person name="Lalanne C."/>
            <person name="Gautier V."/>
            <person name="Ament-velasquez S.L."/>
            <person name="Kruys A."/>
            <person name="Hutchinson M.I."/>
            <person name="Powell A.J."/>
            <person name="Barry K."/>
            <person name="Miller A.N."/>
            <person name="Grigoriev I.V."/>
            <person name="Debuchy R."/>
            <person name="Gladieux P."/>
            <person name="Thoren M.H."/>
            <person name="Johannesson H."/>
        </authorList>
    </citation>
    <scope>NUCLEOTIDE SEQUENCE</scope>
    <source>
        <strain evidence="2">FGSC 1904</strain>
    </source>
</reference>
<comment type="caution">
    <text evidence="2">The sequence shown here is derived from an EMBL/GenBank/DDBJ whole genome shotgun (WGS) entry which is preliminary data.</text>
</comment>
<keyword evidence="3" id="KW-1185">Reference proteome</keyword>
<dbReference type="AlphaFoldDB" id="A0AAE0NRA9"/>
<protein>
    <submittedName>
        <fullName evidence="2">Uncharacterized protein</fullName>
    </submittedName>
</protein>